<evidence type="ECO:0000259" key="2">
    <source>
        <dbReference type="Pfam" id="PF14225"/>
    </source>
</evidence>
<dbReference type="OMA" id="MRADTMK"/>
<dbReference type="Proteomes" id="UP000036987">
    <property type="component" value="Unassembled WGS sequence"/>
</dbReference>
<dbReference type="OrthoDB" id="6287725at2759"/>
<feature type="domain" description="Cell morphogenesis protein C-terminal" evidence="2">
    <location>
        <begin position="1630"/>
        <end position="1916"/>
    </location>
</feature>
<feature type="domain" description="Cell morphogenesis central region" evidence="3">
    <location>
        <begin position="513"/>
        <end position="1605"/>
    </location>
</feature>
<proteinExistence type="predicted"/>
<dbReference type="PANTHER" id="PTHR12295:SF30">
    <property type="entry name" value="PROTEIN FURRY"/>
    <property type="match status" value="1"/>
</dbReference>
<evidence type="ECO:0000259" key="3">
    <source>
        <dbReference type="Pfam" id="PF14228"/>
    </source>
</evidence>
<dbReference type="Pfam" id="PF14228">
    <property type="entry name" value="MOR2-PAG1_mid"/>
    <property type="match status" value="1"/>
</dbReference>
<feature type="domain" description="Cell morphogenesis protein N-terminal" evidence="1">
    <location>
        <begin position="3"/>
        <end position="473"/>
    </location>
</feature>
<dbReference type="InterPro" id="IPR029473">
    <property type="entry name" value="MOR2-PAG1_mid"/>
</dbReference>
<evidence type="ECO:0000259" key="1">
    <source>
        <dbReference type="Pfam" id="PF14222"/>
    </source>
</evidence>
<sequence length="2023" mass="228476">MLWSGIENFVFDWLINADRIVSPVDYPSLVDLRSILLDLIAQLLGALSRIRFKSVTERFFLELNTRHIDISLARNETLNIINGARYLKLGVKTEGGLCASTTFITKANPLFRKPHKRKSEIHHSLCIMLSSILAPLTEGAKGFWPPLGVDSALTLWYEAVARIRVQLMHWMDKQSKHVPVGYPLVTLLLCLGDPQTFNNYLSSHMELLYKHLKDKNHRSIALDCLHKVVRFYLSVYAENQSKNRVWDYLHSVTSQLLTALKKGMLTQDAQHNKLVEFCVTIANNNLDFSMNHIILELLKQDNPSEAKVIGLRALLEIVMSPFNQHAGLEVFCGNDIGHYIPKVKSAIELILRSCHKSYSQALLTKSKAAIDAATKEKSQGFLFKSVLKCIPYLIDEVTRSEKVTIMIPQHGISHDPGVREEAVLVLNRMVVYLPHRRYAVLKGMATFILELPDEFPVLIQTSLGRLVDLILLWRACLSDEGLNAEIQKLKISGIGSDQYHKLSALHQTRNLAEFRTSEMDAIGLIFLSSVDVQIRHAALELLRCVRALSNDIKDLMARECSDKKIRLETKPIFIIDVLEENGDDIVQSCYWDSGRLYDLRRESEAVPFDVTLQSILESQDKNRWARCLSELRLSRITPTDFEGKVNQFQDAENKLDQWLMYSMFACSCPPCNKGDGGFTTAKDLYNLIFPSLRHGSEAYAHAASMALGHSHLDVCEIMFGELASFVDEVSSEIDGKTKSKNQKARREELRLHVANVYRTVSEKLWPGMLSRKPIFRLHYLRFIDETSKQIAMASNENFQEVQQLRFALASVLRSLAPDFVESKSERFDAKTRKKLFDQLYVWCDEGTGLWAQESVSDYKRDIERYKSVQRNRSRESISIDREIMSEQMEVIQWTSMNAMTSLLYGPCFDDNARKLSGRVIMWINGLFLEHAPRAPFGSSPADPRTPSYFKYTGESGRGTCGRDKKKGGQLRVLLAKTALKNLLQTNLELFPAFIDQCYSPESSIADGYFNVLAEVYMHQDIPNCEIEWLLSLILYKVVDPSRQIRDNALQMLETLSLRMWPKEYIEGSGSYRASVVGNLPDSYQQFQYKLSSKLAKDHPELSFRLCEEIMQRQLDAVDIIAQHQVLTCMAPWIENLNFLKLRDSGQSERLLKSLYYVTWKHGDQFPDEIEKLWSTIASNPRNIIPVLNFLITKGIEDCDSNPSAEISGAFATYFSVAKRASLYLARICPQQTIDHLVCELSQRMLEDTDELIGRNTSKGDPSRSFVLEFSQIPPTVQMSNFADNQPHMSPLLVRGSIDGPLRSTAGSLSWRTSVIPGRSISGPLSPMPPDVNIVSTTANRSGQLLPGLVNMSGPLMGVRSSTGNLKSHHVSRDSGDYHIDTPTSIEDIFHPSNVLHGVNPSELQSALQGHHQHSLSQADLALILLSEIAYENDEDFRENLPLLFHVTFVSMDSSEDIVLEHCQHLLVNLLYSLAGRHLEMYEVESNEGENKQQVVSLIKYIQSKRGTMMWENEDPTLTRTELPSTALLSALVLSIVDAIFFQGDLRETWGAEALKWAMECTSMHLACRSHQVYRALGPIVKSDSSVLLLRCLHRCLGNPVPSVLGFAMEILLTLQVMVQNMEPEKVILYPQIFWGCVAMMHTDFVHIYSQVLELFSRVIDRLSFHDETTENVLLSSMPRDKLDSNNCDLASELQRIESKTGSESSLSENEKFPVFEGVQPLVLKGLMSTVSHKPAVEVLSRITVPSCDSIFGSSETRLLMHIIGLLPWLGLQLVESTPTLTTSSLHQQYQKACSVASNISIWCRTKSLDRLADVFSSYCNGEITTIENLFSEATRPICAEWFPKHSGLAFEHLLRLLEKGPADYQRVILLFLRVLLHQSPVDAVQSTHLYGIVHQLLESTLCWEALNVLEALLQSCGSSTGGHTDDIGYNEIGGFLTTEEKLSHIMLGSQPSFKARSGTLQQIMTGSGFWNNIPILSESEVAAQRELSLHNTRLILGRVLDTCPLGRRRDYKRLVPFVTAIES</sequence>
<evidence type="ECO:0000313" key="4">
    <source>
        <dbReference type="EMBL" id="KMZ63814.1"/>
    </source>
</evidence>
<dbReference type="SUPFAM" id="SSF48371">
    <property type="entry name" value="ARM repeat"/>
    <property type="match status" value="2"/>
</dbReference>
<comment type="caution">
    <text evidence="4">The sequence shown here is derived from an EMBL/GenBank/DDBJ whole genome shotgun (WGS) entry which is preliminary data.</text>
</comment>
<dbReference type="InterPro" id="IPR039867">
    <property type="entry name" value="Furry/Tao3/Mor2"/>
</dbReference>
<keyword evidence="5" id="KW-1185">Reference proteome</keyword>
<organism evidence="4 5">
    <name type="scientific">Zostera marina</name>
    <name type="common">Eelgrass</name>
    <dbReference type="NCBI Taxonomy" id="29655"/>
    <lineage>
        <taxon>Eukaryota</taxon>
        <taxon>Viridiplantae</taxon>
        <taxon>Streptophyta</taxon>
        <taxon>Embryophyta</taxon>
        <taxon>Tracheophyta</taxon>
        <taxon>Spermatophyta</taxon>
        <taxon>Magnoliopsida</taxon>
        <taxon>Liliopsida</taxon>
        <taxon>Zosteraceae</taxon>
        <taxon>Zostera</taxon>
    </lineage>
</organism>
<dbReference type="STRING" id="29655.A0A0K9P497"/>
<dbReference type="GO" id="GO:0000902">
    <property type="term" value="P:cell morphogenesis"/>
    <property type="evidence" value="ECO:0000318"/>
    <property type="project" value="GO_Central"/>
</dbReference>
<reference evidence="5" key="1">
    <citation type="journal article" date="2016" name="Nature">
        <title>The genome of the seagrass Zostera marina reveals angiosperm adaptation to the sea.</title>
        <authorList>
            <person name="Olsen J.L."/>
            <person name="Rouze P."/>
            <person name="Verhelst B."/>
            <person name="Lin Y.-C."/>
            <person name="Bayer T."/>
            <person name="Collen J."/>
            <person name="Dattolo E."/>
            <person name="De Paoli E."/>
            <person name="Dittami S."/>
            <person name="Maumus F."/>
            <person name="Michel G."/>
            <person name="Kersting A."/>
            <person name="Lauritano C."/>
            <person name="Lohaus R."/>
            <person name="Toepel M."/>
            <person name="Tonon T."/>
            <person name="Vanneste K."/>
            <person name="Amirebrahimi M."/>
            <person name="Brakel J."/>
            <person name="Bostroem C."/>
            <person name="Chovatia M."/>
            <person name="Grimwood J."/>
            <person name="Jenkins J.W."/>
            <person name="Jueterbock A."/>
            <person name="Mraz A."/>
            <person name="Stam W.T."/>
            <person name="Tice H."/>
            <person name="Bornberg-Bauer E."/>
            <person name="Green P.J."/>
            <person name="Pearson G.A."/>
            <person name="Procaccini G."/>
            <person name="Duarte C.M."/>
            <person name="Schmutz J."/>
            <person name="Reusch T.B.H."/>
            <person name="Van de Peer Y."/>
        </authorList>
    </citation>
    <scope>NUCLEOTIDE SEQUENCE [LARGE SCALE GENOMIC DNA]</scope>
    <source>
        <strain evidence="5">cv. Finnish</strain>
    </source>
</reference>
<gene>
    <name evidence="4" type="ORF">ZOSMA_398G00090</name>
</gene>
<name>A0A0K9P497_ZOSMR</name>
<dbReference type="GO" id="GO:0005938">
    <property type="term" value="C:cell cortex"/>
    <property type="evidence" value="ECO:0000318"/>
    <property type="project" value="GO_Central"/>
</dbReference>
<dbReference type="Pfam" id="PF14225">
    <property type="entry name" value="MOR2-PAG1_C"/>
    <property type="match status" value="1"/>
</dbReference>
<dbReference type="PANTHER" id="PTHR12295">
    <property type="entry name" value="FURRY-RELATED"/>
    <property type="match status" value="1"/>
</dbReference>
<dbReference type="InterPro" id="IPR025614">
    <property type="entry name" value="Cell_morpho_N"/>
</dbReference>
<dbReference type="GO" id="GO:0030427">
    <property type="term" value="C:site of polarized growth"/>
    <property type="evidence" value="ECO:0000318"/>
    <property type="project" value="GO_Central"/>
</dbReference>
<dbReference type="EMBL" id="LFYR01001209">
    <property type="protein sequence ID" value="KMZ63814.1"/>
    <property type="molecule type" value="Genomic_DNA"/>
</dbReference>
<protein>
    <submittedName>
        <fullName evidence="4">Cell morphogenesis protein PAG1</fullName>
    </submittedName>
</protein>
<dbReference type="InterPro" id="IPR025481">
    <property type="entry name" value="Cell_Morphogen_C"/>
</dbReference>
<evidence type="ECO:0000313" key="5">
    <source>
        <dbReference type="Proteomes" id="UP000036987"/>
    </source>
</evidence>
<dbReference type="InterPro" id="IPR016024">
    <property type="entry name" value="ARM-type_fold"/>
</dbReference>
<dbReference type="Pfam" id="PF14222">
    <property type="entry name" value="MOR2-PAG1_N"/>
    <property type="match status" value="1"/>
</dbReference>
<accession>A0A0K9P497</accession>